<comment type="caution">
    <text evidence="9">The sequence shown here is derived from an EMBL/GenBank/DDBJ whole genome shotgun (WGS) entry which is preliminary data.</text>
</comment>
<dbReference type="NCBIfam" id="NF004325">
    <property type="entry name" value="PRK05718.1"/>
    <property type="match status" value="1"/>
</dbReference>
<evidence type="ECO:0000256" key="6">
    <source>
        <dbReference type="ARBA" id="ARBA00023239"/>
    </source>
</evidence>
<sequence>MTSAPTVLGANRIVPVVVIDDAGRAPDLADALAAGGIRCAEITLRTPAGLDAIRATAGRSDFVVGAGTVLTPDQVDAAADAGAQFLVSPGLDDAVIARAAERGIPIVPGVATATEIQRAVSRGIHHLKLFPAGLVGGGAAVRAFAGPFPDVKFLPSGGVSVDNAAEYLASPSVFAVSGSWMVPTAAIAAGDFDTVRALSAAATAAIESSAS</sequence>
<dbReference type="PROSITE" id="PS00159">
    <property type="entry name" value="ALDOLASE_KDPG_KHG_1"/>
    <property type="match status" value="1"/>
</dbReference>
<protein>
    <recommendedName>
        <fullName evidence="5">2-dehydro-3-deoxy-phosphogluconate aldolase</fullName>
        <ecNumber evidence="5">4.1.2.14</ecNumber>
    </recommendedName>
</protein>
<evidence type="ECO:0000313" key="9">
    <source>
        <dbReference type="EMBL" id="TQM18629.1"/>
    </source>
</evidence>
<dbReference type="InterPro" id="IPR013785">
    <property type="entry name" value="Aldolase_TIM"/>
</dbReference>
<comment type="subunit">
    <text evidence="4">Homotrimer.</text>
</comment>
<comment type="pathway">
    <text evidence="2">Carbohydrate acid metabolism; 2-dehydro-3-deoxy-D-gluconate degradation; D-glyceraldehyde 3-phosphate and pyruvate from 2-dehydro-3-deoxy-D-gluconate: step 2/2.</text>
</comment>
<comment type="similarity">
    <text evidence="3">Belongs to the KHG/KDPG aldolase family.</text>
</comment>
<proteinExistence type="inferred from homology"/>
<dbReference type="EMBL" id="VFPE01000008">
    <property type="protein sequence ID" value="TQM18629.1"/>
    <property type="molecule type" value="Genomic_DNA"/>
</dbReference>
<comment type="catalytic activity">
    <reaction evidence="1">
        <text>2-dehydro-3-deoxy-6-phospho-D-gluconate = D-glyceraldehyde 3-phosphate + pyruvate</text>
        <dbReference type="Rhea" id="RHEA:17089"/>
        <dbReference type="ChEBI" id="CHEBI:15361"/>
        <dbReference type="ChEBI" id="CHEBI:57569"/>
        <dbReference type="ChEBI" id="CHEBI:59776"/>
        <dbReference type="EC" id="4.1.2.14"/>
    </reaction>
</comment>
<organism evidence="9 10">
    <name type="scientific">Microbacterium kyungheense</name>
    <dbReference type="NCBI Taxonomy" id="1263636"/>
    <lineage>
        <taxon>Bacteria</taxon>
        <taxon>Bacillati</taxon>
        <taxon>Actinomycetota</taxon>
        <taxon>Actinomycetes</taxon>
        <taxon>Micrococcales</taxon>
        <taxon>Microbacteriaceae</taxon>
        <taxon>Microbacterium</taxon>
    </lineage>
</organism>
<evidence type="ECO:0000313" key="10">
    <source>
        <dbReference type="Proteomes" id="UP000320235"/>
    </source>
</evidence>
<evidence type="ECO:0000256" key="4">
    <source>
        <dbReference type="ARBA" id="ARBA00011233"/>
    </source>
</evidence>
<gene>
    <name evidence="9" type="ORF">FB391_3760</name>
</gene>
<dbReference type="SUPFAM" id="SSF51569">
    <property type="entry name" value="Aldolase"/>
    <property type="match status" value="1"/>
</dbReference>
<reference evidence="9 10" key="1">
    <citation type="submission" date="2019-06" db="EMBL/GenBank/DDBJ databases">
        <title>Sequencing the genomes of 1000 actinobacteria strains.</title>
        <authorList>
            <person name="Klenk H.-P."/>
        </authorList>
    </citation>
    <scope>NUCLEOTIDE SEQUENCE [LARGE SCALE GENOMIC DNA]</scope>
    <source>
        <strain evidence="9 10">DSM 105492</strain>
    </source>
</reference>
<dbReference type="GO" id="GO:0008675">
    <property type="term" value="F:2-dehydro-3-deoxy-phosphogluconate aldolase activity"/>
    <property type="evidence" value="ECO:0007669"/>
    <property type="project" value="UniProtKB-EC"/>
</dbReference>
<dbReference type="EC" id="4.1.2.14" evidence="5"/>
<dbReference type="Proteomes" id="UP000320235">
    <property type="component" value="Unassembled WGS sequence"/>
</dbReference>
<name>A0A543EAW8_9MICO</name>
<evidence type="ECO:0000256" key="7">
    <source>
        <dbReference type="ARBA" id="ARBA00023270"/>
    </source>
</evidence>
<dbReference type="OrthoDB" id="9805177at2"/>
<dbReference type="AlphaFoldDB" id="A0A543EAW8"/>
<keyword evidence="8" id="KW-0119">Carbohydrate metabolism</keyword>
<dbReference type="Gene3D" id="3.20.20.70">
    <property type="entry name" value="Aldolase class I"/>
    <property type="match status" value="1"/>
</dbReference>
<dbReference type="InterPro" id="IPR000887">
    <property type="entry name" value="Aldlse_KDPG_KHG"/>
</dbReference>
<dbReference type="RefSeq" id="WP_141896676.1">
    <property type="nucleotide sequence ID" value="NZ_BAABLH010000006.1"/>
</dbReference>
<evidence type="ECO:0000256" key="8">
    <source>
        <dbReference type="ARBA" id="ARBA00023277"/>
    </source>
</evidence>
<evidence type="ECO:0000256" key="2">
    <source>
        <dbReference type="ARBA" id="ARBA00004736"/>
    </source>
</evidence>
<dbReference type="Pfam" id="PF01081">
    <property type="entry name" value="Aldolase"/>
    <property type="match status" value="1"/>
</dbReference>
<keyword evidence="6" id="KW-0456">Lyase</keyword>
<dbReference type="CDD" id="cd00452">
    <property type="entry name" value="KDPG_aldolase"/>
    <property type="match status" value="1"/>
</dbReference>
<dbReference type="InterPro" id="IPR031337">
    <property type="entry name" value="KDPG/KHG_AS_1"/>
</dbReference>
<keyword evidence="7" id="KW-0704">Schiff base</keyword>
<dbReference type="InterPro" id="IPR031338">
    <property type="entry name" value="KDPG/KHG_AS_2"/>
</dbReference>
<evidence type="ECO:0000256" key="1">
    <source>
        <dbReference type="ARBA" id="ARBA00000654"/>
    </source>
</evidence>
<accession>A0A543EAW8</accession>
<dbReference type="PANTHER" id="PTHR30246:SF1">
    <property type="entry name" value="2-DEHYDRO-3-DEOXY-6-PHOSPHOGALACTONATE ALDOLASE-RELATED"/>
    <property type="match status" value="1"/>
</dbReference>
<evidence type="ECO:0000256" key="3">
    <source>
        <dbReference type="ARBA" id="ARBA00006906"/>
    </source>
</evidence>
<keyword evidence="10" id="KW-1185">Reference proteome</keyword>
<dbReference type="PROSITE" id="PS00160">
    <property type="entry name" value="ALDOLASE_KDPG_KHG_2"/>
    <property type="match status" value="1"/>
</dbReference>
<evidence type="ECO:0000256" key="5">
    <source>
        <dbReference type="ARBA" id="ARBA00013063"/>
    </source>
</evidence>
<dbReference type="NCBIfam" id="TIGR01182">
    <property type="entry name" value="eda"/>
    <property type="match status" value="1"/>
</dbReference>
<dbReference type="PANTHER" id="PTHR30246">
    <property type="entry name" value="2-KETO-3-DEOXY-6-PHOSPHOGLUCONATE ALDOLASE"/>
    <property type="match status" value="1"/>
</dbReference>